<dbReference type="EMBL" id="CAJPWZ010001123">
    <property type="protein sequence ID" value="CAG2208802.1"/>
    <property type="molecule type" value="Genomic_DNA"/>
</dbReference>
<proteinExistence type="predicted"/>
<feature type="region of interest" description="Disordered" evidence="1">
    <location>
        <begin position="64"/>
        <end position="101"/>
    </location>
</feature>
<gene>
    <name evidence="3" type="ORF">MEDL_22962</name>
</gene>
<dbReference type="PANTHER" id="PTHR13371">
    <property type="entry name" value="GLYCINE-, GLUTAMATE-, THIENYLCYCLOHEXYLPIPERIDINE-BINDING PROTEIN"/>
    <property type="match status" value="1"/>
</dbReference>
<dbReference type="AlphaFoldDB" id="A0A8S3RVI1"/>
<feature type="domain" description="Centrosomal protein CEP104 Zn finger" evidence="2">
    <location>
        <begin position="114"/>
        <end position="166"/>
    </location>
</feature>
<organism evidence="3 4">
    <name type="scientific">Mytilus edulis</name>
    <name type="common">Blue mussel</name>
    <dbReference type="NCBI Taxonomy" id="6550"/>
    <lineage>
        <taxon>Eukaryota</taxon>
        <taxon>Metazoa</taxon>
        <taxon>Spiralia</taxon>
        <taxon>Lophotrochozoa</taxon>
        <taxon>Mollusca</taxon>
        <taxon>Bivalvia</taxon>
        <taxon>Autobranchia</taxon>
        <taxon>Pteriomorphia</taxon>
        <taxon>Mytilida</taxon>
        <taxon>Mytiloidea</taxon>
        <taxon>Mytilidae</taxon>
        <taxon>Mytilinae</taxon>
        <taxon>Mytilus</taxon>
    </lineage>
</organism>
<feature type="compositionally biased region" description="Polar residues" evidence="1">
    <location>
        <begin position="205"/>
        <end position="215"/>
    </location>
</feature>
<dbReference type="OrthoDB" id="66599at2759"/>
<name>A0A8S3RVI1_MYTED</name>
<feature type="compositionally biased region" description="Basic and acidic residues" evidence="1">
    <location>
        <begin position="64"/>
        <end position="89"/>
    </location>
</feature>
<reference evidence="3" key="1">
    <citation type="submission" date="2021-03" db="EMBL/GenBank/DDBJ databases">
        <authorList>
            <person name="Bekaert M."/>
        </authorList>
    </citation>
    <scope>NUCLEOTIDE SEQUENCE</scope>
</reference>
<dbReference type="Pfam" id="PF21039">
    <property type="entry name" value="CEP104_ZnF"/>
    <property type="match status" value="1"/>
</dbReference>
<comment type="caution">
    <text evidence="3">The sequence shown here is derived from an EMBL/GenBank/DDBJ whole genome shotgun (WGS) entry which is preliminary data.</text>
</comment>
<feature type="region of interest" description="Disordered" evidence="1">
    <location>
        <begin position="189"/>
        <end position="230"/>
    </location>
</feature>
<sequence>MQFCVAALGHHAGEVRDGSERIIKALYKEDRQAVKDYLPADDDKTRKITLYRQLFEYFDKVDGKPSKADPVDENLLKADKNKKKNEPPKKSKIINKKPTADDDDTSVYNMDNICIFCGERNESFTEEGLDLHYWKHCPMLKRCTNCKQVVEIATYTDHLLNESAKSSSNHCPLCHQNVSSGEDGWKNHLMGKDGCKQNPRRLLSLNKNPSTGGTSKNKPKATGKNKKTPR</sequence>
<dbReference type="PANTHER" id="PTHR13371:SF0">
    <property type="entry name" value="CENTROSOMAL PROTEIN OF 104 KDA"/>
    <property type="match status" value="1"/>
</dbReference>
<keyword evidence="4" id="KW-1185">Reference proteome</keyword>
<evidence type="ECO:0000313" key="3">
    <source>
        <dbReference type="EMBL" id="CAG2208802.1"/>
    </source>
</evidence>
<protein>
    <submittedName>
        <fullName evidence="3">CEP104</fullName>
    </submittedName>
</protein>
<dbReference type="GO" id="GO:0005929">
    <property type="term" value="C:cilium"/>
    <property type="evidence" value="ECO:0007669"/>
    <property type="project" value="TreeGrafter"/>
</dbReference>
<feature type="compositionally biased region" description="Basic residues" evidence="1">
    <location>
        <begin position="217"/>
        <end position="230"/>
    </location>
</feature>
<evidence type="ECO:0000313" key="4">
    <source>
        <dbReference type="Proteomes" id="UP000683360"/>
    </source>
</evidence>
<dbReference type="InterPro" id="IPR052607">
    <property type="entry name" value="CEP104-like"/>
</dbReference>
<evidence type="ECO:0000256" key="1">
    <source>
        <dbReference type="SAM" id="MobiDB-lite"/>
    </source>
</evidence>
<dbReference type="Proteomes" id="UP000683360">
    <property type="component" value="Unassembled WGS sequence"/>
</dbReference>
<dbReference type="InterPro" id="IPR048738">
    <property type="entry name" value="CEP104_Znf"/>
</dbReference>
<evidence type="ECO:0000259" key="2">
    <source>
        <dbReference type="Pfam" id="PF21039"/>
    </source>
</evidence>
<accession>A0A8S3RVI1</accession>